<dbReference type="FunCoup" id="A0A2K3E2R1">
    <property type="interactions" value="106"/>
</dbReference>
<dbReference type="SUPFAM" id="SSF55961">
    <property type="entry name" value="Bet v1-like"/>
    <property type="match status" value="2"/>
</dbReference>
<evidence type="ECO:0000313" key="4">
    <source>
        <dbReference type="Proteomes" id="UP000006906"/>
    </source>
</evidence>
<dbReference type="PANTHER" id="PTHR34060:SF1">
    <property type="entry name" value="POLYKETIDE CYCLASE _ DEHYDRASE AND LIPID TRANSPORT PROTEIN"/>
    <property type="match status" value="1"/>
</dbReference>
<organism evidence="3 4">
    <name type="scientific">Chlamydomonas reinhardtii</name>
    <name type="common">Chlamydomonas smithii</name>
    <dbReference type="NCBI Taxonomy" id="3055"/>
    <lineage>
        <taxon>Eukaryota</taxon>
        <taxon>Viridiplantae</taxon>
        <taxon>Chlorophyta</taxon>
        <taxon>core chlorophytes</taxon>
        <taxon>Chlorophyceae</taxon>
        <taxon>CS clade</taxon>
        <taxon>Chlamydomonadales</taxon>
        <taxon>Chlamydomonadaceae</taxon>
        <taxon>Chlamydomonas</taxon>
    </lineage>
</organism>
<feature type="domain" description="Coenzyme Q-binding protein COQ10 START" evidence="2">
    <location>
        <begin position="193"/>
        <end position="253"/>
    </location>
</feature>
<accession>A0A2K3E2R1</accession>
<evidence type="ECO:0000259" key="2">
    <source>
        <dbReference type="Pfam" id="PF03364"/>
    </source>
</evidence>
<dbReference type="AlphaFoldDB" id="A0A2K3E2R1"/>
<gene>
    <name evidence="3" type="ORF">CHLRE_02g107750v5</name>
</gene>
<dbReference type="GeneID" id="5725510"/>
<dbReference type="InParanoid" id="A0A2K3E2R1"/>
<evidence type="ECO:0000313" key="3">
    <source>
        <dbReference type="EMBL" id="PNW87072.1"/>
    </source>
</evidence>
<dbReference type="ExpressionAtlas" id="A0A2K3E2R1">
    <property type="expression patterns" value="baseline and differential"/>
</dbReference>
<feature type="region of interest" description="Disordered" evidence="1">
    <location>
        <begin position="146"/>
        <end position="168"/>
    </location>
</feature>
<name>A0A2K3E2R1_CHLRE</name>
<reference evidence="3 4" key="1">
    <citation type="journal article" date="2007" name="Science">
        <title>The Chlamydomonas genome reveals the evolution of key animal and plant functions.</title>
        <authorList>
            <person name="Merchant S.S."/>
            <person name="Prochnik S.E."/>
            <person name="Vallon O."/>
            <person name="Harris E.H."/>
            <person name="Karpowicz S.J."/>
            <person name="Witman G.B."/>
            <person name="Terry A."/>
            <person name="Salamov A."/>
            <person name="Fritz-Laylin L.K."/>
            <person name="Marechal-Drouard L."/>
            <person name="Marshall W.F."/>
            <person name="Qu L.H."/>
            <person name="Nelson D.R."/>
            <person name="Sanderfoot A.A."/>
            <person name="Spalding M.H."/>
            <person name="Kapitonov V.V."/>
            <person name="Ren Q."/>
            <person name="Ferris P."/>
            <person name="Lindquist E."/>
            <person name="Shapiro H."/>
            <person name="Lucas S.M."/>
            <person name="Grimwood J."/>
            <person name="Schmutz J."/>
            <person name="Cardol P."/>
            <person name="Cerutti H."/>
            <person name="Chanfreau G."/>
            <person name="Chen C.L."/>
            <person name="Cognat V."/>
            <person name="Croft M.T."/>
            <person name="Dent R."/>
            <person name="Dutcher S."/>
            <person name="Fernandez E."/>
            <person name="Fukuzawa H."/>
            <person name="Gonzalez-Ballester D."/>
            <person name="Gonzalez-Halphen D."/>
            <person name="Hallmann A."/>
            <person name="Hanikenne M."/>
            <person name="Hippler M."/>
            <person name="Inwood W."/>
            <person name="Jabbari K."/>
            <person name="Kalanon M."/>
            <person name="Kuras R."/>
            <person name="Lefebvre P.A."/>
            <person name="Lemaire S.D."/>
            <person name="Lobanov A.V."/>
            <person name="Lohr M."/>
            <person name="Manuell A."/>
            <person name="Meier I."/>
            <person name="Mets L."/>
            <person name="Mittag M."/>
            <person name="Mittelmeier T."/>
            <person name="Moroney J.V."/>
            <person name="Moseley J."/>
            <person name="Napoli C."/>
            <person name="Nedelcu A.M."/>
            <person name="Niyogi K."/>
            <person name="Novoselov S.V."/>
            <person name="Paulsen I.T."/>
            <person name="Pazour G."/>
            <person name="Purton S."/>
            <person name="Ral J.P."/>
            <person name="Riano-Pachon D.M."/>
            <person name="Riekhof W."/>
            <person name="Rymarquis L."/>
            <person name="Schroda M."/>
            <person name="Stern D."/>
            <person name="Umen J."/>
            <person name="Willows R."/>
            <person name="Wilson N."/>
            <person name="Zimmer S.L."/>
            <person name="Allmer J."/>
            <person name="Balk J."/>
            <person name="Bisova K."/>
            <person name="Chen C.J."/>
            <person name="Elias M."/>
            <person name="Gendler K."/>
            <person name="Hauser C."/>
            <person name="Lamb M.R."/>
            <person name="Ledford H."/>
            <person name="Long J.C."/>
            <person name="Minagawa J."/>
            <person name="Page M.D."/>
            <person name="Pan J."/>
            <person name="Pootakham W."/>
            <person name="Roje S."/>
            <person name="Rose A."/>
            <person name="Stahlberg E."/>
            <person name="Terauchi A.M."/>
            <person name="Yang P."/>
            <person name="Ball S."/>
            <person name="Bowler C."/>
            <person name="Dieckmann C.L."/>
            <person name="Gladyshev V.N."/>
            <person name="Green P."/>
            <person name="Jorgensen R."/>
            <person name="Mayfield S."/>
            <person name="Mueller-Roeber B."/>
            <person name="Rajamani S."/>
            <person name="Sayre R.T."/>
            <person name="Brokstein P."/>
            <person name="Dubchak I."/>
            <person name="Goodstein D."/>
            <person name="Hornick L."/>
            <person name="Huang Y.W."/>
            <person name="Jhaveri J."/>
            <person name="Luo Y."/>
            <person name="Martinez D."/>
            <person name="Ngau W.C."/>
            <person name="Otillar B."/>
            <person name="Poliakov A."/>
            <person name="Porter A."/>
            <person name="Szajkowski L."/>
            <person name="Werner G."/>
            <person name="Zhou K."/>
            <person name="Grigoriev I.V."/>
            <person name="Rokhsar D.S."/>
            <person name="Grossman A.R."/>
        </authorList>
    </citation>
    <scope>NUCLEOTIDE SEQUENCE [LARGE SCALE GENOMIC DNA]</scope>
    <source>
        <strain evidence="4">CC-503</strain>
    </source>
</reference>
<dbReference type="OMA" id="PIGMIEK"/>
<dbReference type="Gene3D" id="3.30.530.20">
    <property type="match status" value="2"/>
</dbReference>
<dbReference type="InterPro" id="IPR005031">
    <property type="entry name" value="COQ10_START"/>
</dbReference>
<protein>
    <recommendedName>
        <fullName evidence="2">Coenzyme Q-binding protein COQ10 START domain-containing protein</fullName>
    </recommendedName>
</protein>
<dbReference type="InterPro" id="IPR023393">
    <property type="entry name" value="START-like_dom_sf"/>
</dbReference>
<dbReference type="Gramene" id="PNW87072">
    <property type="protein sequence ID" value="PNW87072"/>
    <property type="gene ID" value="CHLRE_02g107750v5"/>
</dbReference>
<dbReference type="Proteomes" id="UP000006906">
    <property type="component" value="Chromosome 2"/>
</dbReference>
<feature type="compositionally biased region" description="Low complexity" evidence="1">
    <location>
        <begin position="146"/>
        <end position="162"/>
    </location>
</feature>
<dbReference type="KEGG" id="cre:CHLRE_02g107750v5"/>
<dbReference type="Pfam" id="PF03364">
    <property type="entry name" value="Polyketide_cyc"/>
    <property type="match status" value="1"/>
</dbReference>
<dbReference type="OrthoDB" id="5732at2759"/>
<proteinExistence type="predicted"/>
<dbReference type="EMBL" id="CM008963">
    <property type="protein sequence ID" value="PNW87072.1"/>
    <property type="molecule type" value="Genomic_DNA"/>
</dbReference>
<evidence type="ECO:0000256" key="1">
    <source>
        <dbReference type="SAM" id="MobiDB-lite"/>
    </source>
</evidence>
<keyword evidence="4" id="KW-1185">Reference proteome</keyword>
<dbReference type="PANTHER" id="PTHR34060">
    <property type="entry name" value="POLYKETIDE CYCLASE / DEHYDRASE AND LIPID TRANSPORT PROTEIN"/>
    <property type="match status" value="1"/>
</dbReference>
<sequence>MSALRQSSQKLGCRGHAAERSTSLRGRRVAVPTCTVVRAQATSGVRIDVEKTSWNSRRIFAAVSIATPKSAVWLALSDYDNLGKFIPSLVENRCLERGGRTAVLYQVGAQDVAMGVKFSAAVTLRCCEHQNGGLPEALMTPAPAAQLGSAASGSSSSSPGGSVDLAPPSASELASVEALFPYPLTSAPGVSSSDITFELVEGDFQAFRGVWRMQQTGEATTLLSYALFVKPQAWLPVALIQGRIENEVVRNLEAVGKYAEAQHKLKEQQVAQQ</sequence>
<dbReference type="RefSeq" id="XP_042927464.1">
    <property type="nucleotide sequence ID" value="XM_043059830.1"/>
</dbReference>